<name>A0A2S5GFU6_9BACL</name>
<evidence type="ECO:0000313" key="2">
    <source>
        <dbReference type="Proteomes" id="UP000239047"/>
    </source>
</evidence>
<evidence type="ECO:0000313" key="1">
    <source>
        <dbReference type="EMBL" id="PPA71902.1"/>
    </source>
</evidence>
<dbReference type="EMBL" id="PREZ01000001">
    <property type="protein sequence ID" value="PPA71902.1"/>
    <property type="molecule type" value="Genomic_DNA"/>
</dbReference>
<organism evidence="1 2">
    <name type="scientific">Jeotgalibacillus proteolyticus</name>
    <dbReference type="NCBI Taxonomy" id="2082395"/>
    <lineage>
        <taxon>Bacteria</taxon>
        <taxon>Bacillati</taxon>
        <taxon>Bacillota</taxon>
        <taxon>Bacilli</taxon>
        <taxon>Bacillales</taxon>
        <taxon>Caryophanaceae</taxon>
        <taxon>Jeotgalibacillus</taxon>
    </lineage>
</organism>
<accession>A0A2S5GFU6</accession>
<sequence length="208" mass="24161">MNKKDMFNEVVASGIGKLPYVGWVFSGIYSSVKAEKEAERIDKFFEVIAIELERLDSELTTALKTAKHDDEYLTMLIEKVCRKVEREAREMKRRNFQKLFLNSILNGVNAHSFNQFDFFTETLDDLNEINVEMLVLLYDQDDLTPISRIRNRRSNDPYFILASINKLRNFGFLETYSGDVHLGARDNALHDNVKLSKLGKEFSKFCLI</sequence>
<evidence type="ECO:0008006" key="3">
    <source>
        <dbReference type="Google" id="ProtNLM"/>
    </source>
</evidence>
<dbReference type="AlphaFoldDB" id="A0A2S5GFU6"/>
<dbReference type="OrthoDB" id="7063112at2"/>
<gene>
    <name evidence="1" type="ORF">C4B60_00555</name>
</gene>
<protein>
    <recommendedName>
        <fullName evidence="3">DUF4393 domain-containing protein</fullName>
    </recommendedName>
</protein>
<dbReference type="RefSeq" id="WP_104055656.1">
    <property type="nucleotide sequence ID" value="NZ_PREZ01000001.1"/>
</dbReference>
<reference evidence="1 2" key="1">
    <citation type="submission" date="2018-02" db="EMBL/GenBank/DDBJ databases">
        <title>Jeotgalibacillus proteolyticum sp. nov. a protease producing bacterium isolated from ocean sediments of Laizhou Bay.</title>
        <authorList>
            <person name="Li Y."/>
        </authorList>
    </citation>
    <scope>NUCLEOTIDE SEQUENCE [LARGE SCALE GENOMIC DNA]</scope>
    <source>
        <strain evidence="1 2">22-7</strain>
    </source>
</reference>
<dbReference type="Proteomes" id="UP000239047">
    <property type="component" value="Unassembled WGS sequence"/>
</dbReference>
<proteinExistence type="predicted"/>
<comment type="caution">
    <text evidence="1">The sequence shown here is derived from an EMBL/GenBank/DDBJ whole genome shotgun (WGS) entry which is preliminary data.</text>
</comment>
<keyword evidence="2" id="KW-1185">Reference proteome</keyword>